<dbReference type="EMBL" id="JBHUME010000002">
    <property type="protein sequence ID" value="MFD2611043.1"/>
    <property type="molecule type" value="Genomic_DNA"/>
</dbReference>
<dbReference type="InterPro" id="IPR052917">
    <property type="entry name" value="Stress-Dev_Protein"/>
</dbReference>
<evidence type="ECO:0000259" key="1">
    <source>
        <dbReference type="Pfam" id="PF01243"/>
    </source>
</evidence>
<organism evidence="2 3">
    <name type="scientific">Paenibacillus gansuensis</name>
    <dbReference type="NCBI Taxonomy" id="306542"/>
    <lineage>
        <taxon>Bacteria</taxon>
        <taxon>Bacillati</taxon>
        <taxon>Bacillota</taxon>
        <taxon>Bacilli</taxon>
        <taxon>Bacillales</taxon>
        <taxon>Paenibacillaceae</taxon>
        <taxon>Paenibacillus</taxon>
    </lineage>
</organism>
<dbReference type="PANTHER" id="PTHR34818">
    <property type="entry name" value="PROTEIN BLI-3"/>
    <property type="match status" value="1"/>
</dbReference>
<evidence type="ECO:0000313" key="2">
    <source>
        <dbReference type="EMBL" id="MFD2611043.1"/>
    </source>
</evidence>
<keyword evidence="3" id="KW-1185">Reference proteome</keyword>
<accession>A0ABW5P7Z7</accession>
<proteinExistence type="predicted"/>
<dbReference type="RefSeq" id="WP_377599312.1">
    <property type="nucleotide sequence ID" value="NZ_JBHUME010000002.1"/>
</dbReference>
<dbReference type="PANTHER" id="PTHR34818:SF1">
    <property type="entry name" value="PROTEIN BLI-3"/>
    <property type="match status" value="1"/>
</dbReference>
<comment type="caution">
    <text evidence="2">The sequence shown here is derived from an EMBL/GenBank/DDBJ whole genome shotgun (WGS) entry which is preliminary data.</text>
</comment>
<dbReference type="InterPro" id="IPR011576">
    <property type="entry name" value="Pyridox_Oxase_N"/>
</dbReference>
<name>A0ABW5P7Z7_9BACL</name>
<dbReference type="Pfam" id="PF01243">
    <property type="entry name" value="PNPOx_N"/>
    <property type="match status" value="1"/>
</dbReference>
<dbReference type="Gene3D" id="2.30.110.10">
    <property type="entry name" value="Electron Transport, Fmn-binding Protein, Chain A"/>
    <property type="match status" value="1"/>
</dbReference>
<sequence length="134" mass="15684">MDQSNLQHRIMQAMDRNPVCSFATVEGNRPKVRYMMLFHEQMTVYLATDRKTHKVEELEANPHVHLLFGMDKETVSLEGTGKVSDDPELRSKIWNREFEHWFSGPDDPDYVVLVITPSRVEFSDKDMNLEVWEG</sequence>
<reference evidence="3" key="1">
    <citation type="journal article" date="2019" name="Int. J. Syst. Evol. Microbiol.">
        <title>The Global Catalogue of Microorganisms (GCM) 10K type strain sequencing project: providing services to taxonomists for standard genome sequencing and annotation.</title>
        <authorList>
            <consortium name="The Broad Institute Genomics Platform"/>
            <consortium name="The Broad Institute Genome Sequencing Center for Infectious Disease"/>
            <person name="Wu L."/>
            <person name="Ma J."/>
        </authorList>
    </citation>
    <scope>NUCLEOTIDE SEQUENCE [LARGE SCALE GENOMIC DNA]</scope>
    <source>
        <strain evidence="3">KCTC 3950</strain>
    </source>
</reference>
<evidence type="ECO:0000313" key="3">
    <source>
        <dbReference type="Proteomes" id="UP001597541"/>
    </source>
</evidence>
<protein>
    <submittedName>
        <fullName evidence="2">Pyridoxamine 5'-phosphate oxidase family protein</fullName>
    </submittedName>
</protein>
<dbReference type="SUPFAM" id="SSF50475">
    <property type="entry name" value="FMN-binding split barrel"/>
    <property type="match status" value="1"/>
</dbReference>
<dbReference type="Proteomes" id="UP001597541">
    <property type="component" value="Unassembled WGS sequence"/>
</dbReference>
<gene>
    <name evidence="2" type="ORF">ACFSUF_01240</name>
</gene>
<dbReference type="InterPro" id="IPR012349">
    <property type="entry name" value="Split_barrel_FMN-bd"/>
</dbReference>
<feature type="domain" description="Pyridoxamine 5'-phosphate oxidase N-terminal" evidence="1">
    <location>
        <begin position="9"/>
        <end position="122"/>
    </location>
</feature>